<organism evidence="1 2">
    <name type="scientific">Sphingobium herbicidovorans (strain ATCC 700291 / DSM 11019 / CCUG 56400 / KCTC 2939 / LMG 18315 / NBRC 16415 / MH)</name>
    <name type="common">Sphingomonas herbicidovorans</name>
    <dbReference type="NCBI Taxonomy" id="1219045"/>
    <lineage>
        <taxon>Bacteria</taxon>
        <taxon>Pseudomonadati</taxon>
        <taxon>Pseudomonadota</taxon>
        <taxon>Alphaproteobacteria</taxon>
        <taxon>Sphingomonadales</taxon>
        <taxon>Sphingomonadaceae</taxon>
        <taxon>Sphingobium</taxon>
    </lineage>
</organism>
<evidence type="ECO:0000313" key="2">
    <source>
        <dbReference type="Proteomes" id="UP000024284"/>
    </source>
</evidence>
<proteinExistence type="predicted"/>
<dbReference type="eggNOG" id="ENOG50319TA">
    <property type="taxonomic scope" value="Bacteria"/>
</dbReference>
<accession>A0A086PED3</accession>
<name>A0A086PED3_SPHHM</name>
<dbReference type="RefSeq" id="WP_081570382.1">
    <property type="nucleotide sequence ID" value="NZ_BCZD01000018.1"/>
</dbReference>
<gene>
    <name evidence="1" type="ORF">BV98_000609</name>
</gene>
<reference evidence="1" key="1">
    <citation type="submission" date="2014-08" db="EMBL/GenBank/DDBJ databases">
        <title>Draft genome sequences of Sphingobium herbicidovorans.</title>
        <authorList>
            <person name="Gan H.M."/>
            <person name="Gan H.Y."/>
            <person name="Savka M.A."/>
        </authorList>
    </citation>
    <scope>NUCLEOTIDE SEQUENCE [LARGE SCALE GENOMIC DNA]</scope>
    <source>
        <strain evidence="1">NBRC 16415</strain>
    </source>
</reference>
<comment type="caution">
    <text evidence="1">The sequence shown here is derived from an EMBL/GenBank/DDBJ whole genome shotgun (WGS) entry which is preliminary data.</text>
</comment>
<dbReference type="Proteomes" id="UP000024284">
    <property type="component" value="Unassembled WGS sequence"/>
</dbReference>
<dbReference type="InterPro" id="IPR021466">
    <property type="entry name" value="Put_rhamnosyl_transferase"/>
</dbReference>
<sequence>MKMVYIIIRYSIISKVNKAWIVSRSDFVDYENHLFSKERMKERENLFSTHTLPSLKNMIDNKPDDIDVKVMIFTSSSMPSIHKEFLYNLCHQDHFRIIDVDIEEDYIKAMENYLLEEILSASERPSVYATVRLDDDDALSQDFLHQMSPYINRNFDGFCLSFSRGYRGFYSNGRLKGYQLQFNPMIGLGLALVSSSNSDGHTNSVRTIYSVGDHKKVDRKSPVILDSRYPAYIVNIHEHSDMSQKDKDRINKGKDYTEFDEVKKYFPHISLKGE</sequence>
<dbReference type="EMBL" id="JFZA02000002">
    <property type="protein sequence ID" value="KFG91751.1"/>
    <property type="molecule type" value="Genomic_DNA"/>
</dbReference>
<protein>
    <recommendedName>
        <fullName evidence="3">Rhamnosyl transferase</fullName>
    </recommendedName>
</protein>
<dbReference type="STRING" id="76947.GCA_002080435_02337"/>
<evidence type="ECO:0008006" key="3">
    <source>
        <dbReference type="Google" id="ProtNLM"/>
    </source>
</evidence>
<evidence type="ECO:0000313" key="1">
    <source>
        <dbReference type="EMBL" id="KFG91751.1"/>
    </source>
</evidence>
<dbReference type="Pfam" id="PF11316">
    <property type="entry name" value="Rhamno_transf"/>
    <property type="match status" value="1"/>
</dbReference>
<keyword evidence="2" id="KW-1185">Reference proteome</keyword>
<dbReference type="AlphaFoldDB" id="A0A086PED3"/>
<dbReference type="OrthoDB" id="9771846at2"/>